<dbReference type="InterPro" id="IPR012093">
    <property type="entry name" value="Pirin"/>
</dbReference>
<comment type="similarity">
    <text evidence="1 2">Belongs to the pirin family.</text>
</comment>
<organism evidence="4 5">
    <name type="scientific">Ensifer adhaerens</name>
    <name type="common">Sinorhizobium morelense</name>
    <dbReference type="NCBI Taxonomy" id="106592"/>
    <lineage>
        <taxon>Bacteria</taxon>
        <taxon>Pseudomonadati</taxon>
        <taxon>Pseudomonadota</taxon>
        <taxon>Alphaproteobacteria</taxon>
        <taxon>Hyphomicrobiales</taxon>
        <taxon>Rhizobiaceae</taxon>
        <taxon>Sinorhizobium/Ensifer group</taxon>
        <taxon>Ensifer</taxon>
    </lineage>
</organism>
<evidence type="ECO:0000256" key="2">
    <source>
        <dbReference type="RuleBase" id="RU003457"/>
    </source>
</evidence>
<dbReference type="Gene3D" id="2.60.120.10">
    <property type="entry name" value="Jelly Rolls"/>
    <property type="match status" value="2"/>
</dbReference>
<dbReference type="PANTHER" id="PTHR43212">
    <property type="entry name" value="QUERCETIN 2,3-DIOXYGENASE"/>
    <property type="match status" value="1"/>
</dbReference>
<protein>
    <recommendedName>
        <fullName evidence="3">Pirin N-terminal domain-containing protein</fullName>
    </recommendedName>
</protein>
<dbReference type="EMBL" id="LGAP01000005">
    <property type="protein sequence ID" value="KOF19445.1"/>
    <property type="molecule type" value="Genomic_DNA"/>
</dbReference>
<comment type="caution">
    <text evidence="4">The sequence shown here is derived from an EMBL/GenBank/DDBJ whole genome shotgun (WGS) entry which is preliminary data.</text>
</comment>
<reference evidence="5" key="1">
    <citation type="submission" date="2015-07" db="EMBL/GenBank/DDBJ databases">
        <title>Whole genome sequence of an Ensifer adhaerens strain isolated from a cave pool in the Wind Cave National Park.</title>
        <authorList>
            <person name="Eng W.W.H."/>
            <person name="Gan H.M."/>
            <person name="Barton H.A."/>
            <person name="Savka M.A."/>
        </authorList>
    </citation>
    <scope>NUCLEOTIDE SEQUENCE [LARGE SCALE GENOMIC DNA]</scope>
    <source>
        <strain evidence="5">SD006</strain>
    </source>
</reference>
<evidence type="ECO:0000313" key="5">
    <source>
        <dbReference type="Proteomes" id="UP000037425"/>
    </source>
</evidence>
<accession>A0A0L8BXZ7</accession>
<dbReference type="RefSeq" id="WP_053249130.1">
    <property type="nucleotide sequence ID" value="NZ_LGAP01000005.1"/>
</dbReference>
<dbReference type="InterPro" id="IPR011051">
    <property type="entry name" value="RmlC_Cupin_sf"/>
</dbReference>
<evidence type="ECO:0000313" key="4">
    <source>
        <dbReference type="EMBL" id="KOF19445.1"/>
    </source>
</evidence>
<evidence type="ECO:0000259" key="3">
    <source>
        <dbReference type="Pfam" id="PF02678"/>
    </source>
</evidence>
<name>A0A0L8BXZ7_ENSAD</name>
<dbReference type="AlphaFoldDB" id="A0A0L8BXZ7"/>
<dbReference type="PANTHER" id="PTHR43212:SF3">
    <property type="entry name" value="QUERCETIN 2,3-DIOXYGENASE"/>
    <property type="match status" value="1"/>
</dbReference>
<dbReference type="Pfam" id="PF02678">
    <property type="entry name" value="Pirin"/>
    <property type="match status" value="1"/>
</dbReference>
<proteinExistence type="inferred from homology"/>
<evidence type="ECO:0000256" key="1">
    <source>
        <dbReference type="ARBA" id="ARBA00008416"/>
    </source>
</evidence>
<gene>
    <name evidence="4" type="ORF">AC244_11750</name>
</gene>
<dbReference type="Proteomes" id="UP000037425">
    <property type="component" value="Unassembled WGS sequence"/>
</dbReference>
<feature type="domain" description="Pirin N-terminal" evidence="3">
    <location>
        <begin position="50"/>
        <end position="116"/>
    </location>
</feature>
<dbReference type="SUPFAM" id="SSF51182">
    <property type="entry name" value="RmlC-like cupins"/>
    <property type="match status" value="1"/>
</dbReference>
<dbReference type="InterPro" id="IPR014710">
    <property type="entry name" value="RmlC-like_jellyroll"/>
</dbReference>
<dbReference type="OrthoDB" id="9780903at2"/>
<dbReference type="PATRIC" id="fig|106592.7.peg.6293"/>
<sequence length="270" mass="30245">MLYRGAKSPVVRDMGGFKTRLNMPGWLLPRPRDHGYGPLAMVVESMLEPGRLIAMHEHRNDEILSWVPDGVMRHDDRVTGRLITDNAHLMVMNAGQSFWHSEETLPSDPPLRMLQILVRPHSLDLPPNIQHGPIAAVPGNQWRHLVGAEGGMAPFFVRSAVDIFDLRLEAEAKAKFPWAEGRHLYFYLFSGSVQVGGVGFGEGDQGLFLSDEPLDLLATRSSLIVAFLIDPNAPVARQGTVGDHPKIPPPYLARPLLRLLHWRNRLFRKA</sequence>
<dbReference type="InterPro" id="IPR003829">
    <property type="entry name" value="Pirin_N_dom"/>
</dbReference>